<dbReference type="InterPro" id="IPR010620">
    <property type="entry name" value="SBBP_repeat"/>
</dbReference>
<evidence type="ECO:0000313" key="1">
    <source>
        <dbReference type="EMBL" id="CAC5415406.1"/>
    </source>
</evidence>
<dbReference type="Gene3D" id="2.120.10.30">
    <property type="entry name" value="TolB, C-terminal domain"/>
    <property type="match status" value="1"/>
</dbReference>
<organism evidence="1 2">
    <name type="scientific">Mytilus coruscus</name>
    <name type="common">Sea mussel</name>
    <dbReference type="NCBI Taxonomy" id="42192"/>
    <lineage>
        <taxon>Eukaryota</taxon>
        <taxon>Metazoa</taxon>
        <taxon>Spiralia</taxon>
        <taxon>Lophotrochozoa</taxon>
        <taxon>Mollusca</taxon>
        <taxon>Bivalvia</taxon>
        <taxon>Autobranchia</taxon>
        <taxon>Pteriomorphia</taxon>
        <taxon>Mytilida</taxon>
        <taxon>Mytiloidea</taxon>
        <taxon>Mytilidae</taxon>
        <taxon>Mytilinae</taxon>
        <taxon>Mytilus</taxon>
    </lineage>
</organism>
<protein>
    <recommendedName>
        <fullName evidence="3">TRIM2_3</fullName>
    </recommendedName>
</protein>
<dbReference type="SUPFAM" id="SSF101898">
    <property type="entry name" value="NHL repeat"/>
    <property type="match status" value="1"/>
</dbReference>
<keyword evidence="2" id="KW-1185">Reference proteome</keyword>
<dbReference type="EMBL" id="CACVKT020008427">
    <property type="protein sequence ID" value="CAC5415406.1"/>
    <property type="molecule type" value="Genomic_DNA"/>
</dbReference>
<dbReference type="AlphaFoldDB" id="A0A6J8E5P1"/>
<evidence type="ECO:0000313" key="2">
    <source>
        <dbReference type="Proteomes" id="UP000507470"/>
    </source>
</evidence>
<dbReference type="Pfam" id="PF06739">
    <property type="entry name" value="SBBP"/>
    <property type="match status" value="1"/>
</dbReference>
<dbReference type="Proteomes" id="UP000507470">
    <property type="component" value="Unassembled WGS sequence"/>
</dbReference>
<dbReference type="OrthoDB" id="6131018at2759"/>
<dbReference type="InterPro" id="IPR011042">
    <property type="entry name" value="6-blade_b-propeller_TolB-like"/>
</dbReference>
<reference evidence="1 2" key="1">
    <citation type="submission" date="2020-06" db="EMBL/GenBank/DDBJ databases">
        <authorList>
            <person name="Li R."/>
            <person name="Bekaert M."/>
        </authorList>
    </citation>
    <scope>NUCLEOTIDE SEQUENCE [LARGE SCALE GENOMIC DNA]</scope>
    <source>
        <strain evidence="2">wild</strain>
    </source>
</reference>
<accession>A0A6J8E5P1</accession>
<gene>
    <name evidence="1" type="ORF">MCOR_48104</name>
</gene>
<proteinExistence type="predicted"/>
<name>A0A6J8E5P1_MYTCO</name>
<evidence type="ECO:0008006" key="3">
    <source>
        <dbReference type="Google" id="ProtNLM"/>
    </source>
</evidence>
<sequence length="168" mass="19433">MKRKQIKETISLDSYNYGIALKDNQLIYSGYDKGIRMINLYDESISDIVRDNMPSECYIVTFRDNIYHTNNETNTVTCYNLQGEIQWNFQNKSVLMSPRGIDVDTDGNVYVVGFSSNNVVVISPDGHRYREILTRSDGLCNPTSLYYRGPMNQLVANYYNKAYLFNLN</sequence>